<organism evidence="2 3">
    <name type="scientific">Paenibacillus provencensis</name>
    <dbReference type="NCBI Taxonomy" id="441151"/>
    <lineage>
        <taxon>Bacteria</taxon>
        <taxon>Bacillati</taxon>
        <taxon>Bacillota</taxon>
        <taxon>Bacilli</taxon>
        <taxon>Bacillales</taxon>
        <taxon>Paenibacillaceae</taxon>
        <taxon>Paenibacillus</taxon>
    </lineage>
</organism>
<reference evidence="3" key="1">
    <citation type="journal article" date="2019" name="Int. J. Syst. Evol. Microbiol.">
        <title>The Global Catalogue of Microorganisms (GCM) 10K type strain sequencing project: providing services to taxonomists for standard genome sequencing and annotation.</title>
        <authorList>
            <consortium name="The Broad Institute Genomics Platform"/>
            <consortium name="The Broad Institute Genome Sequencing Center for Infectious Disease"/>
            <person name="Wu L."/>
            <person name="Ma J."/>
        </authorList>
    </citation>
    <scope>NUCLEOTIDE SEQUENCE [LARGE SCALE GENOMIC DNA]</scope>
    <source>
        <strain evidence="3">CCUG 53519</strain>
    </source>
</reference>
<accession>A0ABW3PTU9</accession>
<gene>
    <name evidence="2" type="ORF">ACFQ3J_13025</name>
</gene>
<comment type="caution">
    <text evidence="2">The sequence shown here is derived from an EMBL/GenBank/DDBJ whole genome shotgun (WGS) entry which is preliminary data.</text>
</comment>
<dbReference type="RefSeq" id="WP_251582032.1">
    <property type="nucleotide sequence ID" value="NZ_JBHTKX010000001.1"/>
</dbReference>
<keyword evidence="1" id="KW-0472">Membrane</keyword>
<dbReference type="EMBL" id="JBHTKX010000001">
    <property type="protein sequence ID" value="MFD1129097.1"/>
    <property type="molecule type" value="Genomic_DNA"/>
</dbReference>
<sequence length="131" mass="15121">MNKQQEKLLRYIWIGIIFSPFIVGLIVSVKIVNITTSNDWIGFYGAIIGGGITYFSIYLSMKGVRDQVTVQEEANKLTKIQLNNEKIKIEEERRLSVRPYINEYYGNTDQAIKYLSVFFEEHNPAVPTPKN</sequence>
<evidence type="ECO:0000256" key="1">
    <source>
        <dbReference type="SAM" id="Phobius"/>
    </source>
</evidence>
<evidence type="ECO:0000313" key="2">
    <source>
        <dbReference type="EMBL" id="MFD1129097.1"/>
    </source>
</evidence>
<keyword evidence="1" id="KW-1133">Transmembrane helix</keyword>
<dbReference type="Proteomes" id="UP001597169">
    <property type="component" value="Unassembled WGS sequence"/>
</dbReference>
<feature type="transmembrane region" description="Helical" evidence="1">
    <location>
        <begin position="40"/>
        <end position="59"/>
    </location>
</feature>
<feature type="transmembrane region" description="Helical" evidence="1">
    <location>
        <begin position="12"/>
        <end position="34"/>
    </location>
</feature>
<keyword evidence="3" id="KW-1185">Reference proteome</keyword>
<evidence type="ECO:0000313" key="3">
    <source>
        <dbReference type="Proteomes" id="UP001597169"/>
    </source>
</evidence>
<name>A0ABW3PTU9_9BACL</name>
<keyword evidence="1" id="KW-0812">Transmembrane</keyword>
<protein>
    <submittedName>
        <fullName evidence="2">Uncharacterized protein</fullName>
    </submittedName>
</protein>
<proteinExistence type="predicted"/>